<dbReference type="SUPFAM" id="SSF56672">
    <property type="entry name" value="DNA/RNA polymerases"/>
    <property type="match status" value="1"/>
</dbReference>
<reference evidence="2 3" key="1">
    <citation type="submission" date="2015-09" db="EMBL/GenBank/DDBJ databases">
        <title>Atta colombica WGS genome.</title>
        <authorList>
            <person name="Nygaard S."/>
            <person name="Hu H."/>
            <person name="Boomsma J."/>
            <person name="Zhang G."/>
        </authorList>
    </citation>
    <scope>NUCLEOTIDE SEQUENCE [LARGE SCALE GENOMIC DNA]</scope>
    <source>
        <strain evidence="2">Treedump-2</strain>
        <tissue evidence="2">Whole body</tissue>
    </source>
</reference>
<dbReference type="AlphaFoldDB" id="A0A151HZA5"/>
<dbReference type="Proteomes" id="UP000078540">
    <property type="component" value="Unassembled WGS sequence"/>
</dbReference>
<feature type="transmembrane region" description="Helical" evidence="1">
    <location>
        <begin position="359"/>
        <end position="378"/>
    </location>
</feature>
<accession>A0A151HZA5</accession>
<keyword evidence="1" id="KW-0472">Membrane</keyword>
<keyword evidence="3" id="KW-1185">Reference proteome</keyword>
<dbReference type="GO" id="GO:0071897">
    <property type="term" value="P:DNA biosynthetic process"/>
    <property type="evidence" value="ECO:0007669"/>
    <property type="project" value="UniProtKB-ARBA"/>
</dbReference>
<evidence type="ECO:0000313" key="3">
    <source>
        <dbReference type="Proteomes" id="UP000078540"/>
    </source>
</evidence>
<proteinExistence type="predicted"/>
<dbReference type="InterPro" id="IPR043502">
    <property type="entry name" value="DNA/RNA_pol_sf"/>
</dbReference>
<feature type="transmembrane region" description="Helical" evidence="1">
    <location>
        <begin position="324"/>
        <end position="347"/>
    </location>
</feature>
<evidence type="ECO:0000313" key="2">
    <source>
        <dbReference type="EMBL" id="KYM76699.1"/>
    </source>
</evidence>
<evidence type="ECO:0000256" key="1">
    <source>
        <dbReference type="SAM" id="Phobius"/>
    </source>
</evidence>
<keyword evidence="1" id="KW-0812">Transmembrane</keyword>
<sequence length="425" mass="49014">MEACGGCAARGACQPIPNFQGPHAKRSFRKNFLREKKIEIILSGGYRNANRHSTEKIRYVDVCSLYPYVLKTGAFPSRRGRLFAEYINTFLQLKQEVRGWPSKCGDNDFEVIIVAATRRGGRGFPNNECHNRATNTLVRLKLYEYLEKIVVEYLEKADRRVLYYDTDSCIYLSTESYGCGNYIESFVSSGPKFYLEFNDIALQSIFLTITFIRRYINNIQNNVMMLFHDNGHLIVINREMEILLDKLPMTNLHEIEPLDIINELQLLAALLECFNNILKNVPNDQIQRIPLRIAFNRNKFKTISELYNENDKQIYQTVKLKEKLIYPTLHILLVVSGAPLGEAFVRAELEAISRKARHASFISILLASLLLMFGMYIVHRWPLLSPIFRVAYESRVEKTDSQREQRLENTAGEIGLPISTFPSMS</sequence>
<gene>
    <name evidence="2" type="ORF">ALC53_12885</name>
</gene>
<keyword evidence="1" id="KW-1133">Transmembrane helix</keyword>
<evidence type="ECO:0008006" key="4">
    <source>
        <dbReference type="Google" id="ProtNLM"/>
    </source>
</evidence>
<organism evidence="2 3">
    <name type="scientific">Atta colombica</name>
    <dbReference type="NCBI Taxonomy" id="520822"/>
    <lineage>
        <taxon>Eukaryota</taxon>
        <taxon>Metazoa</taxon>
        <taxon>Ecdysozoa</taxon>
        <taxon>Arthropoda</taxon>
        <taxon>Hexapoda</taxon>
        <taxon>Insecta</taxon>
        <taxon>Pterygota</taxon>
        <taxon>Neoptera</taxon>
        <taxon>Endopterygota</taxon>
        <taxon>Hymenoptera</taxon>
        <taxon>Apocrita</taxon>
        <taxon>Aculeata</taxon>
        <taxon>Formicoidea</taxon>
        <taxon>Formicidae</taxon>
        <taxon>Myrmicinae</taxon>
        <taxon>Atta</taxon>
    </lineage>
</organism>
<protein>
    <recommendedName>
        <fullName evidence="4">DNA-directed DNA polymerase</fullName>
    </recommendedName>
</protein>
<name>A0A151HZA5_9HYME</name>
<dbReference type="EMBL" id="KQ976721">
    <property type="protein sequence ID" value="KYM76699.1"/>
    <property type="molecule type" value="Genomic_DNA"/>
</dbReference>